<proteinExistence type="predicted"/>
<keyword evidence="5 6" id="KW-0472">Membrane</keyword>
<geneLocation type="plasmid" evidence="7 8">
    <name>pPT365</name>
</geneLocation>
<evidence type="ECO:0000256" key="5">
    <source>
        <dbReference type="ARBA" id="ARBA00023136"/>
    </source>
</evidence>
<dbReference type="EMBL" id="AP024959">
    <property type="protein sequence ID" value="BCZ85591.1"/>
    <property type="molecule type" value="Genomic_DNA"/>
</dbReference>
<gene>
    <name evidence="7" type="ORF">PTKU64_92660</name>
</gene>
<name>A0ABN6JXU9_9BURK</name>
<keyword evidence="4 6" id="KW-1133">Transmembrane helix</keyword>
<feature type="transmembrane region" description="Helical" evidence="6">
    <location>
        <begin position="161"/>
        <end position="180"/>
    </location>
</feature>
<protein>
    <submittedName>
        <fullName evidence="7">Sugar ABC transporter permease</fullName>
    </submittedName>
</protein>
<dbReference type="RefSeq" id="WP_229517963.1">
    <property type="nucleotide sequence ID" value="NZ_AP024959.1"/>
</dbReference>
<feature type="transmembrane region" description="Helical" evidence="6">
    <location>
        <begin position="94"/>
        <end position="117"/>
    </location>
</feature>
<reference evidence="7 8" key="1">
    <citation type="journal article" date="2022" name="Front. Microbiol.">
        <title>Identification and characterization of a novel class of self-sufficient cytochrome P450 hydroxylase involved in cyclohexanecarboxylate degradation in Paraburkholderia terrae strain KU-64.</title>
        <authorList>
            <person name="Yamamoto T."/>
            <person name="Hasegawa Y."/>
            <person name="Iwaki H."/>
        </authorList>
    </citation>
    <scope>NUCLEOTIDE SEQUENCE [LARGE SCALE GENOMIC DNA]</scope>
    <source>
        <strain evidence="7 8">KU-64</strain>
    </source>
</reference>
<evidence type="ECO:0000313" key="8">
    <source>
        <dbReference type="Proteomes" id="UP001319874"/>
    </source>
</evidence>
<organism evidence="7 8">
    <name type="scientific">Paraburkholderia terrae</name>
    <dbReference type="NCBI Taxonomy" id="311230"/>
    <lineage>
        <taxon>Bacteria</taxon>
        <taxon>Pseudomonadati</taxon>
        <taxon>Pseudomonadota</taxon>
        <taxon>Betaproteobacteria</taxon>
        <taxon>Burkholderiales</taxon>
        <taxon>Burkholderiaceae</taxon>
        <taxon>Paraburkholderia</taxon>
    </lineage>
</organism>
<dbReference type="InterPro" id="IPR001851">
    <property type="entry name" value="ABC_transp_permease"/>
</dbReference>
<evidence type="ECO:0000256" key="1">
    <source>
        <dbReference type="ARBA" id="ARBA00004651"/>
    </source>
</evidence>
<dbReference type="Proteomes" id="UP001319874">
    <property type="component" value="Plasmid pPT365"/>
</dbReference>
<sequence>MKRVTLAALRGKERLAFSIVFLTVLIATLLVIHPRGASPAVITSWANQGVGVAFVAVGQTIVVLSGGIDISIGAIMALANCIASVWVNGSALHAGVGVVLVLIAGALCGLVNGIVIVYGRIQPIVATLGTGAVYSGVALLVRPEPGGEISSILSDLATGTVGRWVPASLLLLVGFVLLIWEPVRRALIGRTIYAAGSAEAAAFMSGLPLDTAKLLAYTLAGIFAALGGLFLGFQTLSGDATIGMPYTLNSVAAVVLGGTSLAGGAGSVAGSIAGAFILGTIGNLMFFAGIPPLAQPLFDGLVLLAVVTLGALGVIKTKSRIEVMQ</sequence>
<accession>A0ABN6JXU9</accession>
<evidence type="ECO:0000256" key="4">
    <source>
        <dbReference type="ARBA" id="ARBA00022989"/>
    </source>
</evidence>
<feature type="transmembrane region" description="Helical" evidence="6">
    <location>
        <begin position="124"/>
        <end position="141"/>
    </location>
</feature>
<evidence type="ECO:0000313" key="7">
    <source>
        <dbReference type="EMBL" id="BCZ85591.1"/>
    </source>
</evidence>
<keyword evidence="3 6" id="KW-0812">Transmembrane</keyword>
<evidence type="ECO:0000256" key="6">
    <source>
        <dbReference type="SAM" id="Phobius"/>
    </source>
</evidence>
<dbReference type="Pfam" id="PF02653">
    <property type="entry name" value="BPD_transp_2"/>
    <property type="match status" value="1"/>
</dbReference>
<keyword evidence="2" id="KW-1003">Cell membrane</keyword>
<feature type="transmembrane region" description="Helical" evidence="6">
    <location>
        <begin position="296"/>
        <end position="315"/>
    </location>
</feature>
<keyword evidence="8" id="KW-1185">Reference proteome</keyword>
<feature type="transmembrane region" description="Helical" evidence="6">
    <location>
        <begin position="214"/>
        <end position="234"/>
    </location>
</feature>
<comment type="subcellular location">
    <subcellularLocation>
        <location evidence="1">Cell membrane</location>
        <topology evidence="1">Multi-pass membrane protein</topology>
    </subcellularLocation>
</comment>
<feature type="transmembrane region" description="Helical" evidence="6">
    <location>
        <begin position="15"/>
        <end position="33"/>
    </location>
</feature>
<feature type="transmembrane region" description="Helical" evidence="6">
    <location>
        <begin position="45"/>
        <end position="64"/>
    </location>
</feature>
<dbReference type="PANTHER" id="PTHR32196">
    <property type="entry name" value="ABC TRANSPORTER PERMEASE PROTEIN YPHD-RELATED-RELATED"/>
    <property type="match status" value="1"/>
</dbReference>
<keyword evidence="7" id="KW-0614">Plasmid</keyword>
<evidence type="ECO:0000256" key="3">
    <source>
        <dbReference type="ARBA" id="ARBA00022692"/>
    </source>
</evidence>
<dbReference type="CDD" id="cd06579">
    <property type="entry name" value="TM_PBP1_transp_AraH_like"/>
    <property type="match status" value="1"/>
</dbReference>
<evidence type="ECO:0000256" key="2">
    <source>
        <dbReference type="ARBA" id="ARBA00022475"/>
    </source>
</evidence>